<accession>A2XDU1</accession>
<dbReference type="AlphaFoldDB" id="A2XDU1"/>
<protein>
    <submittedName>
        <fullName evidence="1">Uncharacterized protein</fullName>
    </submittedName>
</protein>
<evidence type="ECO:0000313" key="2">
    <source>
        <dbReference type="Proteomes" id="UP000007015"/>
    </source>
</evidence>
<dbReference type="HOGENOM" id="CLU_1565426_0_0_1"/>
<evidence type="ECO:0000313" key="1">
    <source>
        <dbReference type="EMBL" id="EAY89001.1"/>
    </source>
</evidence>
<dbReference type="EMBL" id="CM000128">
    <property type="protein sequence ID" value="EAY89001.1"/>
    <property type="molecule type" value="Genomic_DNA"/>
</dbReference>
<sequence>MGDYLKLAQGLMKKQGGEGESGGGGNNKLAVLWSMRVIYLTILDYQLTKFGLLLSFSDNLNLIDLRNRGVIGSAITVGASAIFPGDVLSSAEVVAAAEKFFSRYIENAEGYLYPFRSSSRKNRNGFWYSKPGSHGYLASDNFFGDGGHESEEGDPGDYIKFDTDILEETSC</sequence>
<reference evidence="1 2" key="1">
    <citation type="journal article" date="2005" name="PLoS Biol.">
        <title>The genomes of Oryza sativa: a history of duplications.</title>
        <authorList>
            <person name="Yu J."/>
            <person name="Wang J."/>
            <person name="Lin W."/>
            <person name="Li S."/>
            <person name="Li H."/>
            <person name="Zhou J."/>
            <person name="Ni P."/>
            <person name="Dong W."/>
            <person name="Hu S."/>
            <person name="Zeng C."/>
            <person name="Zhang J."/>
            <person name="Zhang Y."/>
            <person name="Li R."/>
            <person name="Xu Z."/>
            <person name="Li S."/>
            <person name="Li X."/>
            <person name="Zheng H."/>
            <person name="Cong L."/>
            <person name="Lin L."/>
            <person name="Yin J."/>
            <person name="Geng J."/>
            <person name="Li G."/>
            <person name="Shi J."/>
            <person name="Liu J."/>
            <person name="Lv H."/>
            <person name="Li J."/>
            <person name="Wang J."/>
            <person name="Deng Y."/>
            <person name="Ran L."/>
            <person name="Shi X."/>
            <person name="Wang X."/>
            <person name="Wu Q."/>
            <person name="Li C."/>
            <person name="Ren X."/>
            <person name="Wang J."/>
            <person name="Wang X."/>
            <person name="Li D."/>
            <person name="Liu D."/>
            <person name="Zhang X."/>
            <person name="Ji Z."/>
            <person name="Zhao W."/>
            <person name="Sun Y."/>
            <person name="Zhang Z."/>
            <person name="Bao J."/>
            <person name="Han Y."/>
            <person name="Dong L."/>
            <person name="Ji J."/>
            <person name="Chen P."/>
            <person name="Wu S."/>
            <person name="Liu J."/>
            <person name="Xiao Y."/>
            <person name="Bu D."/>
            <person name="Tan J."/>
            <person name="Yang L."/>
            <person name="Ye C."/>
            <person name="Zhang J."/>
            <person name="Xu J."/>
            <person name="Zhou Y."/>
            <person name="Yu Y."/>
            <person name="Zhang B."/>
            <person name="Zhuang S."/>
            <person name="Wei H."/>
            <person name="Liu B."/>
            <person name="Lei M."/>
            <person name="Yu H."/>
            <person name="Li Y."/>
            <person name="Xu H."/>
            <person name="Wei S."/>
            <person name="He X."/>
            <person name="Fang L."/>
            <person name="Zhang Z."/>
            <person name="Zhang Y."/>
            <person name="Huang X."/>
            <person name="Su Z."/>
            <person name="Tong W."/>
            <person name="Li J."/>
            <person name="Tong Z."/>
            <person name="Li S."/>
            <person name="Ye J."/>
            <person name="Wang L."/>
            <person name="Fang L."/>
            <person name="Lei T."/>
            <person name="Chen C."/>
            <person name="Chen H."/>
            <person name="Xu Z."/>
            <person name="Li H."/>
            <person name="Huang H."/>
            <person name="Zhang F."/>
            <person name="Xu H."/>
            <person name="Li N."/>
            <person name="Zhao C."/>
            <person name="Li S."/>
            <person name="Dong L."/>
            <person name="Huang Y."/>
            <person name="Li L."/>
            <person name="Xi Y."/>
            <person name="Qi Q."/>
            <person name="Li W."/>
            <person name="Zhang B."/>
            <person name="Hu W."/>
            <person name="Zhang Y."/>
            <person name="Tian X."/>
            <person name="Jiao Y."/>
            <person name="Liang X."/>
            <person name="Jin J."/>
            <person name="Gao L."/>
            <person name="Zheng W."/>
            <person name="Hao B."/>
            <person name="Liu S."/>
            <person name="Wang W."/>
            <person name="Yuan L."/>
            <person name="Cao M."/>
            <person name="McDermott J."/>
            <person name="Samudrala R."/>
            <person name="Wang J."/>
            <person name="Wong G.K."/>
            <person name="Yang H."/>
        </authorList>
    </citation>
    <scope>NUCLEOTIDE SEQUENCE [LARGE SCALE GENOMIC DNA]</scope>
    <source>
        <strain evidence="2">cv. 93-11</strain>
    </source>
</reference>
<dbReference type="Gramene" id="BGIOSGA011230-TA">
    <property type="protein sequence ID" value="BGIOSGA011230-PA"/>
    <property type="gene ID" value="BGIOSGA011230"/>
</dbReference>
<proteinExistence type="predicted"/>
<name>A2XDU1_ORYSI</name>
<dbReference type="Proteomes" id="UP000007015">
    <property type="component" value="Chromosome 3"/>
</dbReference>
<keyword evidence="2" id="KW-1185">Reference proteome</keyword>
<gene>
    <name evidence="1" type="ORF">OsI_10484</name>
</gene>
<organism evidence="1 2">
    <name type="scientific">Oryza sativa subsp. indica</name>
    <name type="common">Rice</name>
    <dbReference type="NCBI Taxonomy" id="39946"/>
    <lineage>
        <taxon>Eukaryota</taxon>
        <taxon>Viridiplantae</taxon>
        <taxon>Streptophyta</taxon>
        <taxon>Embryophyta</taxon>
        <taxon>Tracheophyta</taxon>
        <taxon>Spermatophyta</taxon>
        <taxon>Magnoliopsida</taxon>
        <taxon>Liliopsida</taxon>
        <taxon>Poales</taxon>
        <taxon>Poaceae</taxon>
        <taxon>BOP clade</taxon>
        <taxon>Oryzoideae</taxon>
        <taxon>Oryzeae</taxon>
        <taxon>Oryzinae</taxon>
        <taxon>Oryza</taxon>
        <taxon>Oryza sativa</taxon>
    </lineage>
</organism>